<evidence type="ECO:0008006" key="4">
    <source>
        <dbReference type="Google" id="ProtNLM"/>
    </source>
</evidence>
<protein>
    <recommendedName>
        <fullName evidence="4">M6 family metalloprotease domain-containing protein</fullName>
    </recommendedName>
</protein>
<evidence type="ECO:0000256" key="1">
    <source>
        <dbReference type="SAM" id="SignalP"/>
    </source>
</evidence>
<proteinExistence type="predicted"/>
<dbReference type="AlphaFoldDB" id="A0A4P7NP93"/>
<sequence>MPRLPHHPVAALLLVGAAFTAAVPCTPRDPFKPIDPQNWVNPENMTWADYKQIPGTNWSDPSRRGSSRNFNIALVTVDYTDRPFIVTQAVQSTIFGNPQPEVSGLKREDVPNYYKELLNVPTELNRGHTLHEYWMEDSAGKFGVDLTSFGPYQMPRLAYQYGVTNDFNQGACPPDQSCNVNIRTDALAAWRAEIGPEEAAKFELVFILSAGQDESATWQEFGEMRFQTREDVPEEFGPPSNSSLPNWGRTRYVEWTSWASAATLWPNAGSGSSTQGESSGMAVYAHELSHLLDIGDNYNNPYGVPLQRTYTGPWSMMSRGSFNGPGGPHTRWQVPALKGGSQGSLHTIRDKVVLGLASNQSVVQLTREGLADSGLVVATFTARSVAPGPGGLMGLNITLGAGGDLSPSCSVSTDVFCDGRGYHTYMMEVVDRMGSDSFTPDSGVMISKTKNVGPNGQWPSQPFQWMIDANPQDIEMVDFIRPNGSVAMITLGDYRQLSDALFHAGTRSGSEYEFRDEANRLHFYILDKHRDADGILSYTAAVKSLDGSGGASTRGVELAEGVVGAAAPGAATEAGLTCFFELANTGEQKAAGGALHPQQNIEDFLSSDVYRLTAEVEGSGWRVEVPNALAHAKFGEKVWARVAVGASADAADEAVVTLRAVSESAGDVTATAECRVTKV</sequence>
<evidence type="ECO:0000313" key="2">
    <source>
        <dbReference type="EMBL" id="QBZ64127.1"/>
    </source>
</evidence>
<accession>A0A4P7NP93</accession>
<feature type="signal peptide" evidence="1">
    <location>
        <begin position="1"/>
        <end position="22"/>
    </location>
</feature>
<dbReference type="Proteomes" id="UP000294847">
    <property type="component" value="Chromosome 6"/>
</dbReference>
<reference evidence="2 3" key="1">
    <citation type="journal article" date="2019" name="Mol. Biol. Evol.">
        <title>Blast fungal genomes show frequent chromosomal changes, gene gains and losses, and effector gene turnover.</title>
        <authorList>
            <person name="Gomez Luciano L.B."/>
            <person name="Jason Tsai I."/>
            <person name="Chuma I."/>
            <person name="Tosa Y."/>
            <person name="Chen Y.H."/>
            <person name="Li J.Y."/>
            <person name="Li M.Y."/>
            <person name="Jade Lu M.Y."/>
            <person name="Nakayashiki H."/>
            <person name="Li W.H."/>
        </authorList>
    </citation>
    <scope>NUCLEOTIDE SEQUENCE [LARGE SCALE GENOMIC DNA]</scope>
    <source>
        <strain evidence="2">MZ5-1-6</strain>
    </source>
</reference>
<feature type="chain" id="PRO_5020562423" description="M6 family metalloprotease domain-containing protein" evidence="1">
    <location>
        <begin position="23"/>
        <end position="679"/>
    </location>
</feature>
<dbReference type="GO" id="GO:0008233">
    <property type="term" value="F:peptidase activity"/>
    <property type="evidence" value="ECO:0007669"/>
    <property type="project" value="InterPro"/>
</dbReference>
<gene>
    <name evidence="2" type="ORF">PoMZ_05820</name>
</gene>
<dbReference type="NCBIfam" id="TIGR03296">
    <property type="entry name" value="M6dom_TIGR03296"/>
    <property type="match status" value="1"/>
</dbReference>
<evidence type="ECO:0000313" key="3">
    <source>
        <dbReference type="Proteomes" id="UP000294847"/>
    </source>
</evidence>
<name>A0A4P7NP93_PYROR</name>
<organism evidence="2 3">
    <name type="scientific">Pyricularia oryzae</name>
    <name type="common">Rice blast fungus</name>
    <name type="synonym">Magnaporthe oryzae</name>
    <dbReference type="NCBI Taxonomy" id="318829"/>
    <lineage>
        <taxon>Eukaryota</taxon>
        <taxon>Fungi</taxon>
        <taxon>Dikarya</taxon>
        <taxon>Ascomycota</taxon>
        <taxon>Pezizomycotina</taxon>
        <taxon>Sordariomycetes</taxon>
        <taxon>Sordariomycetidae</taxon>
        <taxon>Magnaporthales</taxon>
        <taxon>Pyriculariaceae</taxon>
        <taxon>Pyricularia</taxon>
    </lineage>
</organism>
<keyword evidence="1" id="KW-0732">Signal</keyword>
<dbReference type="EMBL" id="CP034209">
    <property type="protein sequence ID" value="QBZ64127.1"/>
    <property type="molecule type" value="Genomic_DNA"/>
</dbReference>
<dbReference type="InterPro" id="IPR008757">
    <property type="entry name" value="Peptidase_M6-like_domain"/>
</dbReference>
<dbReference type="GO" id="GO:0006508">
    <property type="term" value="P:proteolysis"/>
    <property type="evidence" value="ECO:0007669"/>
    <property type="project" value="InterPro"/>
</dbReference>